<gene>
    <name evidence="4" type="ORF">E0L32_009687</name>
</gene>
<dbReference type="Gene3D" id="2.60.120.180">
    <property type="match status" value="1"/>
</dbReference>
<dbReference type="InterPro" id="IPR013319">
    <property type="entry name" value="GH11/12"/>
</dbReference>
<keyword evidence="2" id="KW-0624">Polysaccharide degradation</keyword>
<keyword evidence="5" id="KW-1185">Reference proteome</keyword>
<dbReference type="RefSeq" id="XP_030990580.1">
    <property type="nucleotide sequence ID" value="XM_031144679.1"/>
</dbReference>
<keyword evidence="2" id="KW-0326">Glycosidase</keyword>
<keyword evidence="2" id="KW-0378">Hydrolase</keyword>
<proteinExistence type="inferred from homology"/>
<dbReference type="InterPro" id="IPR013320">
    <property type="entry name" value="ConA-like_dom_sf"/>
</dbReference>
<dbReference type="PANTHER" id="PTHR34002">
    <property type="entry name" value="BLR1656 PROTEIN"/>
    <property type="match status" value="1"/>
</dbReference>
<dbReference type="PANTHER" id="PTHR34002:SF9">
    <property type="entry name" value="XYLOGLUCAN-SPECIFIC ENDO-BETA-1,4-GLUCANASE A"/>
    <property type="match status" value="1"/>
</dbReference>
<name>A0A507AV98_9PEZI</name>
<dbReference type="EMBL" id="SKBQ01000072">
    <property type="protein sequence ID" value="TPX08869.1"/>
    <property type="molecule type" value="Genomic_DNA"/>
</dbReference>
<feature type="signal peptide" evidence="3">
    <location>
        <begin position="1"/>
        <end position="21"/>
    </location>
</feature>
<evidence type="ECO:0000313" key="4">
    <source>
        <dbReference type="EMBL" id="TPX08869.1"/>
    </source>
</evidence>
<keyword evidence="3" id="KW-0732">Signal</keyword>
<dbReference type="STRING" id="1093900.A0A507AV98"/>
<dbReference type="OrthoDB" id="95118at2759"/>
<organism evidence="4 5">
    <name type="scientific">Thyridium curvatum</name>
    <dbReference type="NCBI Taxonomy" id="1093900"/>
    <lineage>
        <taxon>Eukaryota</taxon>
        <taxon>Fungi</taxon>
        <taxon>Dikarya</taxon>
        <taxon>Ascomycota</taxon>
        <taxon>Pezizomycotina</taxon>
        <taxon>Sordariomycetes</taxon>
        <taxon>Sordariomycetidae</taxon>
        <taxon>Thyridiales</taxon>
        <taxon>Thyridiaceae</taxon>
        <taxon>Thyridium</taxon>
    </lineage>
</organism>
<dbReference type="Proteomes" id="UP000319257">
    <property type="component" value="Unassembled WGS sequence"/>
</dbReference>
<comment type="similarity">
    <text evidence="1 2">Belongs to the glycosyl hydrolase 12 (cellulase H) family.</text>
</comment>
<dbReference type="InParanoid" id="A0A507AV98"/>
<accession>A0A507AV98</accession>
<dbReference type="GO" id="GO:0008810">
    <property type="term" value="F:cellulase activity"/>
    <property type="evidence" value="ECO:0007669"/>
    <property type="project" value="InterPro"/>
</dbReference>
<evidence type="ECO:0000256" key="1">
    <source>
        <dbReference type="ARBA" id="ARBA00005519"/>
    </source>
</evidence>
<comment type="caution">
    <text evidence="4">The sequence shown here is derived from an EMBL/GenBank/DDBJ whole genome shotgun (WGS) entry which is preliminary data.</text>
</comment>
<evidence type="ECO:0000256" key="3">
    <source>
        <dbReference type="SAM" id="SignalP"/>
    </source>
</evidence>
<dbReference type="AlphaFoldDB" id="A0A507AV98"/>
<dbReference type="GeneID" id="41977134"/>
<dbReference type="SUPFAM" id="SSF49899">
    <property type="entry name" value="Concanavalin A-like lectins/glucanases"/>
    <property type="match status" value="1"/>
</dbReference>
<evidence type="ECO:0000313" key="5">
    <source>
        <dbReference type="Proteomes" id="UP000319257"/>
    </source>
</evidence>
<protein>
    <submittedName>
        <fullName evidence="4">Uncharacterized protein</fullName>
    </submittedName>
</protein>
<dbReference type="InterPro" id="IPR002594">
    <property type="entry name" value="GH12"/>
</dbReference>
<sequence>MKFIVLAHLAAIAAGLPATSGRAVSEPSKVLEERATTLCGQWDSLQTGAYTVYQDLWGMSSASSGSQCTTVTGLSGSDLVWSTSWTWAGGPSSVKSYANAVTKFTARTVASISRIPTTWRWSYGGSSVVANVAYDIFTSSTASGSAQYEVMIWLDALGGAGPISATGSPVASPNIGGVSWRLYKGQNGAMTVFSFVAQGAQSNFSGDLKQFLSYLVSSQGLPTSQYVQSIGAGTETFTGSNAKFSTSAYSCSVS</sequence>
<keyword evidence="2" id="KW-0119">Carbohydrate metabolism</keyword>
<feature type="chain" id="PRO_5021252141" evidence="3">
    <location>
        <begin position="22"/>
        <end position="254"/>
    </location>
</feature>
<dbReference type="Pfam" id="PF01670">
    <property type="entry name" value="Glyco_hydro_12"/>
    <property type="match status" value="1"/>
</dbReference>
<reference evidence="4 5" key="1">
    <citation type="submission" date="2019-06" db="EMBL/GenBank/DDBJ databases">
        <title>Draft genome sequence of the filamentous fungus Phialemoniopsis curvata isolated from diesel fuel.</title>
        <authorList>
            <person name="Varaljay V.A."/>
            <person name="Lyon W.J."/>
            <person name="Crouch A.L."/>
            <person name="Drake C.E."/>
            <person name="Hollomon J.M."/>
            <person name="Nadeau L.J."/>
            <person name="Nunn H.S."/>
            <person name="Stevenson B.S."/>
            <person name="Bojanowski C.L."/>
            <person name="Crookes-Goodson W.J."/>
        </authorList>
    </citation>
    <scope>NUCLEOTIDE SEQUENCE [LARGE SCALE GENOMIC DNA]</scope>
    <source>
        <strain evidence="4 5">D216</strain>
    </source>
</reference>
<dbReference type="GO" id="GO:0000272">
    <property type="term" value="P:polysaccharide catabolic process"/>
    <property type="evidence" value="ECO:0007669"/>
    <property type="project" value="UniProtKB-KW"/>
</dbReference>
<evidence type="ECO:0000256" key="2">
    <source>
        <dbReference type="RuleBase" id="RU361163"/>
    </source>
</evidence>